<name>G8R802_OWEHD</name>
<keyword evidence="1" id="KW-0732">Signal</keyword>
<evidence type="ECO:0000256" key="1">
    <source>
        <dbReference type="SAM" id="SignalP"/>
    </source>
</evidence>
<feature type="chain" id="PRO_5003515776" description="DUF3124 domain-containing protein" evidence="1">
    <location>
        <begin position="20"/>
        <end position="168"/>
    </location>
</feature>
<evidence type="ECO:0008006" key="4">
    <source>
        <dbReference type="Google" id="ProtNLM"/>
    </source>
</evidence>
<dbReference type="RefSeq" id="WP_014200686.1">
    <property type="nucleotide sequence ID" value="NC_016599.1"/>
</dbReference>
<dbReference type="AlphaFoldDB" id="G8R802"/>
<proteinExistence type="predicted"/>
<dbReference type="OrthoDB" id="283474at2"/>
<keyword evidence="3" id="KW-1185">Reference proteome</keyword>
<gene>
    <name evidence="2" type="ordered locus">Oweho_0304</name>
</gene>
<dbReference type="Proteomes" id="UP000005631">
    <property type="component" value="Chromosome"/>
</dbReference>
<dbReference type="STRING" id="926562.Oweho_0304"/>
<feature type="signal peptide" evidence="1">
    <location>
        <begin position="1"/>
        <end position="19"/>
    </location>
</feature>
<organism evidence="2 3">
    <name type="scientific">Owenweeksia hongkongensis (strain DSM 17368 / CIP 108786 / JCM 12287 / NRRL B-23963 / UST20020801)</name>
    <dbReference type="NCBI Taxonomy" id="926562"/>
    <lineage>
        <taxon>Bacteria</taxon>
        <taxon>Pseudomonadati</taxon>
        <taxon>Bacteroidota</taxon>
        <taxon>Flavobacteriia</taxon>
        <taxon>Flavobacteriales</taxon>
        <taxon>Owenweeksiaceae</taxon>
        <taxon>Owenweeksia</taxon>
    </lineage>
</organism>
<dbReference type="EMBL" id="CP003156">
    <property type="protein sequence ID" value="AEV31325.1"/>
    <property type="molecule type" value="Genomic_DNA"/>
</dbReference>
<dbReference type="eggNOG" id="ENOG5032TD0">
    <property type="taxonomic scope" value="Bacteria"/>
</dbReference>
<dbReference type="HOGENOM" id="CLU_112039_2_0_10"/>
<sequence length="168" mass="18716">MCRIIPLLVFVIFTSCNQAEEQASSPTLDWSNREVSVNSLDSLMPHSSYLSVYSQIYSYSPETTFPLTATVSIHNTSLSDSIFITKADYYNTHGELIRNYINKPIFVKPLESLQIVINETDGSGGTGANFVFDWLTQNEGNEPFFEAVMISTSGQQGMSFTTKGVRTK</sequence>
<evidence type="ECO:0000313" key="2">
    <source>
        <dbReference type="EMBL" id="AEV31325.1"/>
    </source>
</evidence>
<dbReference type="InterPro" id="IPR021471">
    <property type="entry name" value="DUF3124"/>
</dbReference>
<evidence type="ECO:0000313" key="3">
    <source>
        <dbReference type="Proteomes" id="UP000005631"/>
    </source>
</evidence>
<reference evidence="2 3" key="1">
    <citation type="journal article" date="2012" name="Stand. Genomic Sci.">
        <title>Genome sequence of the orange-pigmented seawater bacterium Owenweeksia hongkongensis type strain (UST20020801(T)).</title>
        <authorList>
            <person name="Riedel T."/>
            <person name="Held B."/>
            <person name="Nolan M."/>
            <person name="Lucas S."/>
            <person name="Lapidus A."/>
            <person name="Tice H."/>
            <person name="Del Rio T.G."/>
            <person name="Cheng J.F."/>
            <person name="Han C."/>
            <person name="Tapia R."/>
            <person name="Goodwin L.A."/>
            <person name="Pitluck S."/>
            <person name="Liolios K."/>
            <person name="Mavromatis K."/>
            <person name="Pagani I."/>
            <person name="Ivanova N."/>
            <person name="Mikhailova N."/>
            <person name="Pati A."/>
            <person name="Chen A."/>
            <person name="Palaniappan K."/>
            <person name="Rohde M."/>
            <person name="Tindall B.J."/>
            <person name="Detter J.C."/>
            <person name="Goker M."/>
            <person name="Woyke T."/>
            <person name="Bristow J."/>
            <person name="Eisen J.A."/>
            <person name="Markowitz V."/>
            <person name="Hugenholtz P."/>
            <person name="Klenk H.P."/>
            <person name="Kyrpides N.C."/>
        </authorList>
    </citation>
    <scope>NUCLEOTIDE SEQUENCE</scope>
    <source>
        <strain evidence="3">DSM 17368 / JCM 12287 / NRRL B-23963</strain>
    </source>
</reference>
<dbReference type="Pfam" id="PF11322">
    <property type="entry name" value="DUF3124"/>
    <property type="match status" value="1"/>
</dbReference>
<protein>
    <recommendedName>
        <fullName evidence="4">DUF3124 domain-containing protein</fullName>
    </recommendedName>
</protein>
<dbReference type="PROSITE" id="PS51257">
    <property type="entry name" value="PROKAR_LIPOPROTEIN"/>
    <property type="match status" value="1"/>
</dbReference>
<accession>G8R802</accession>
<dbReference type="KEGG" id="oho:Oweho_0304"/>